<organism evidence="4 5">
    <name type="scientific">Rhodoplanes serenus</name>
    <dbReference type="NCBI Taxonomy" id="200615"/>
    <lineage>
        <taxon>Bacteria</taxon>
        <taxon>Pseudomonadati</taxon>
        <taxon>Pseudomonadota</taxon>
        <taxon>Alphaproteobacteria</taxon>
        <taxon>Hyphomicrobiales</taxon>
        <taxon>Nitrobacteraceae</taxon>
        <taxon>Rhodoplanes</taxon>
    </lineage>
</organism>
<dbReference type="InterPro" id="IPR010982">
    <property type="entry name" value="Lambda_DNA-bd_dom_sf"/>
</dbReference>
<dbReference type="RefSeq" id="WP_129610016.1">
    <property type="nucleotide sequence ID" value="NZ_UWOC01000161.1"/>
</dbReference>
<dbReference type="Proteomes" id="UP000438991">
    <property type="component" value="Unassembled WGS sequence"/>
</dbReference>
<dbReference type="SMART" id="SM00530">
    <property type="entry name" value="HTH_XRE"/>
    <property type="match status" value="1"/>
</dbReference>
<dbReference type="GO" id="GO:0003677">
    <property type="term" value="F:DNA binding"/>
    <property type="evidence" value="ECO:0007669"/>
    <property type="project" value="UniProtKB-KW"/>
</dbReference>
<gene>
    <name evidence="3" type="ORF">GJ689_25010</name>
    <name evidence="4" type="ORF">RHODGE_RHODGE_03295</name>
</gene>
<dbReference type="PANTHER" id="PTHR46797:SF1">
    <property type="entry name" value="METHYLPHOSPHONATE SYNTHASE"/>
    <property type="match status" value="1"/>
</dbReference>
<accession>A0A3S4CIJ9</accession>
<reference evidence="3 6" key="3">
    <citation type="submission" date="2019-11" db="EMBL/GenBank/DDBJ databases">
        <title>Whole-genome sequence of Rhodoplanes serenus DSM 18633, type strain.</title>
        <authorList>
            <person name="Kyndt J.A."/>
            <person name="Meyer T.E."/>
        </authorList>
    </citation>
    <scope>NUCLEOTIDE SEQUENCE [LARGE SCALE GENOMIC DNA]</scope>
    <source>
        <strain evidence="3 6">DSM 18633</strain>
    </source>
</reference>
<evidence type="ECO:0000313" key="4">
    <source>
        <dbReference type="EMBL" id="VCU10109.1"/>
    </source>
</evidence>
<dbReference type="GO" id="GO:0003700">
    <property type="term" value="F:DNA-binding transcription factor activity"/>
    <property type="evidence" value="ECO:0007669"/>
    <property type="project" value="TreeGrafter"/>
</dbReference>
<evidence type="ECO:0000259" key="2">
    <source>
        <dbReference type="PROSITE" id="PS50943"/>
    </source>
</evidence>
<evidence type="ECO:0000256" key="1">
    <source>
        <dbReference type="ARBA" id="ARBA00023125"/>
    </source>
</evidence>
<dbReference type="GO" id="GO:0005829">
    <property type="term" value="C:cytosol"/>
    <property type="evidence" value="ECO:0007669"/>
    <property type="project" value="TreeGrafter"/>
</dbReference>
<dbReference type="AlphaFoldDB" id="A0A3S4CIJ9"/>
<dbReference type="OrthoDB" id="7188505at2"/>
<dbReference type="InterPro" id="IPR001387">
    <property type="entry name" value="Cro/C1-type_HTH"/>
</dbReference>
<feature type="domain" description="HTH cro/C1-type" evidence="2">
    <location>
        <begin position="15"/>
        <end position="69"/>
    </location>
</feature>
<dbReference type="CDD" id="cd00093">
    <property type="entry name" value="HTH_XRE"/>
    <property type="match status" value="1"/>
</dbReference>
<name>A0A3S4CIJ9_9BRAD</name>
<dbReference type="InterPro" id="IPR050807">
    <property type="entry name" value="TransReg_Diox_bact_type"/>
</dbReference>
<dbReference type="PROSITE" id="PS50943">
    <property type="entry name" value="HTH_CROC1"/>
    <property type="match status" value="1"/>
</dbReference>
<dbReference type="Gene3D" id="1.10.260.40">
    <property type="entry name" value="lambda repressor-like DNA-binding domains"/>
    <property type="match status" value="1"/>
</dbReference>
<dbReference type="Proteomes" id="UP000289200">
    <property type="component" value="Unassembled WGS sequence"/>
</dbReference>
<dbReference type="EMBL" id="UWOC01000161">
    <property type="protein sequence ID" value="VCU10109.1"/>
    <property type="molecule type" value="Genomic_DNA"/>
</dbReference>
<comment type="caution">
    <text evidence="4">The sequence shown here is derived from an EMBL/GenBank/DDBJ whole genome shotgun (WGS) entry which is preliminary data.</text>
</comment>
<dbReference type="SUPFAM" id="SSF47413">
    <property type="entry name" value="lambda repressor-like DNA-binding domains"/>
    <property type="match status" value="1"/>
</dbReference>
<keyword evidence="5" id="KW-1185">Reference proteome</keyword>
<evidence type="ECO:0000313" key="5">
    <source>
        <dbReference type="Proteomes" id="UP000289200"/>
    </source>
</evidence>
<sequence length="110" mass="12797">MGNPTPKRRRRRLFLREWRKHRGLTQERLADRAEITQGMISQLENGRSDYTGELLDRLAEALMCEPADLIMRNPLDAEAPWSIWDTLKPEQRKQAIKILKALADEDDKAA</sequence>
<reference evidence="5" key="2">
    <citation type="submission" date="2018-10" db="EMBL/GenBank/DDBJ databases">
        <authorList>
            <person name="Peiro R."/>
            <person name="Begona"/>
            <person name="Cbmso G."/>
            <person name="Lopez M."/>
            <person name="Gonzalez S."/>
            <person name="Sacristan E."/>
            <person name="Castillo E."/>
        </authorList>
    </citation>
    <scope>NUCLEOTIDE SEQUENCE [LARGE SCALE GENOMIC DNA]</scope>
</reference>
<dbReference type="Pfam" id="PF01381">
    <property type="entry name" value="HTH_3"/>
    <property type="match status" value="1"/>
</dbReference>
<protein>
    <submittedName>
        <fullName evidence="3">Helix-turn-helix domain-containing protein</fullName>
    </submittedName>
</protein>
<evidence type="ECO:0000313" key="6">
    <source>
        <dbReference type="Proteomes" id="UP000438991"/>
    </source>
</evidence>
<keyword evidence="1" id="KW-0238">DNA-binding</keyword>
<evidence type="ECO:0000313" key="3">
    <source>
        <dbReference type="EMBL" id="MTW19455.1"/>
    </source>
</evidence>
<reference evidence="4" key="1">
    <citation type="submission" date="2018-10" db="EMBL/GenBank/DDBJ databases">
        <authorList>
            <person name="Peiro R."/>
            <person name="Begona"/>
            <person name="Cbmso G."/>
            <person name="Lopez M."/>
            <person name="Gonzalez S."/>
            <person name="Sacristan E."/>
            <person name="Castillo E."/>
        </authorList>
    </citation>
    <scope>NUCLEOTIDE SEQUENCE</scope>
    <source>
        <strain evidence="4">Rhod_genome</strain>
    </source>
</reference>
<dbReference type="EMBL" id="WNKV01000043">
    <property type="protein sequence ID" value="MTW19455.1"/>
    <property type="molecule type" value="Genomic_DNA"/>
</dbReference>
<proteinExistence type="predicted"/>
<dbReference type="PANTHER" id="PTHR46797">
    <property type="entry name" value="HTH-TYPE TRANSCRIPTIONAL REGULATOR"/>
    <property type="match status" value="1"/>
</dbReference>